<comment type="caution">
    <text evidence="1">The sequence shown here is derived from an EMBL/GenBank/DDBJ whole genome shotgun (WGS) entry which is preliminary data.</text>
</comment>
<dbReference type="EMBL" id="WNYA01027336">
    <property type="protein sequence ID" value="KAG8537724.1"/>
    <property type="molecule type" value="Genomic_DNA"/>
</dbReference>
<proteinExistence type="predicted"/>
<protein>
    <submittedName>
        <fullName evidence="1">Uncharacterized protein</fullName>
    </submittedName>
</protein>
<gene>
    <name evidence="1" type="ORF">GDO81_024023</name>
</gene>
<accession>A0AAV6YJW1</accession>
<reference evidence="1" key="1">
    <citation type="thesis" date="2020" institute="ProQuest LLC" country="789 East Eisenhower Parkway, Ann Arbor, MI, USA">
        <title>Comparative Genomics and Chromosome Evolution.</title>
        <authorList>
            <person name="Mudd A.B."/>
        </authorList>
    </citation>
    <scope>NUCLEOTIDE SEQUENCE</scope>
    <source>
        <strain evidence="1">237g6f4</strain>
        <tissue evidence="1">Blood</tissue>
    </source>
</reference>
<sequence>MLLLAVGHRRIGRIRVGSIYVWMDLHRVYVLMDQMVWRYGQAGDMMDGDWFQHQAVLVPTIKDGGGGGRLRLVACSLFHAFPQATLVHTERVDGGVCGRPFLTGF</sequence>
<keyword evidence="2" id="KW-1185">Reference proteome</keyword>
<evidence type="ECO:0000313" key="2">
    <source>
        <dbReference type="Proteomes" id="UP000824782"/>
    </source>
</evidence>
<dbReference type="AlphaFoldDB" id="A0AAV6YJW1"/>
<name>A0AAV6YJW1_ENGPU</name>
<evidence type="ECO:0000313" key="1">
    <source>
        <dbReference type="EMBL" id="KAG8537724.1"/>
    </source>
</evidence>
<dbReference type="Proteomes" id="UP000824782">
    <property type="component" value="Unassembled WGS sequence"/>
</dbReference>
<organism evidence="1 2">
    <name type="scientific">Engystomops pustulosus</name>
    <name type="common">Tungara frog</name>
    <name type="synonym">Physalaemus pustulosus</name>
    <dbReference type="NCBI Taxonomy" id="76066"/>
    <lineage>
        <taxon>Eukaryota</taxon>
        <taxon>Metazoa</taxon>
        <taxon>Chordata</taxon>
        <taxon>Craniata</taxon>
        <taxon>Vertebrata</taxon>
        <taxon>Euteleostomi</taxon>
        <taxon>Amphibia</taxon>
        <taxon>Batrachia</taxon>
        <taxon>Anura</taxon>
        <taxon>Neobatrachia</taxon>
        <taxon>Hyloidea</taxon>
        <taxon>Leptodactylidae</taxon>
        <taxon>Leiuperinae</taxon>
        <taxon>Engystomops</taxon>
    </lineage>
</organism>